<dbReference type="NCBIfam" id="TIGR00229">
    <property type="entry name" value="sensory_box"/>
    <property type="match status" value="1"/>
</dbReference>
<dbReference type="Proteomes" id="UP000245212">
    <property type="component" value="Unassembled WGS sequence"/>
</dbReference>
<feature type="domain" description="EAL" evidence="2">
    <location>
        <begin position="518"/>
        <end position="772"/>
    </location>
</feature>
<dbReference type="InterPro" id="IPR001633">
    <property type="entry name" value="EAL_dom"/>
</dbReference>
<dbReference type="PANTHER" id="PTHR33121">
    <property type="entry name" value="CYCLIC DI-GMP PHOSPHODIESTERASE PDEF"/>
    <property type="match status" value="1"/>
</dbReference>
<dbReference type="SUPFAM" id="SSF141868">
    <property type="entry name" value="EAL domain-like"/>
    <property type="match status" value="1"/>
</dbReference>
<dbReference type="InterPro" id="IPR043128">
    <property type="entry name" value="Rev_trsase/Diguanyl_cyclase"/>
</dbReference>
<gene>
    <name evidence="4" type="ORF">DD235_10080</name>
</gene>
<name>A0A2V1JXV4_9BURK</name>
<organism evidence="4 5">
    <name type="scientific">Corticimicrobacter populi</name>
    <dbReference type="NCBI Taxonomy" id="2175229"/>
    <lineage>
        <taxon>Bacteria</taxon>
        <taxon>Pseudomonadati</taxon>
        <taxon>Pseudomonadota</taxon>
        <taxon>Betaproteobacteria</taxon>
        <taxon>Burkholderiales</taxon>
        <taxon>Alcaligenaceae</taxon>
        <taxon>Corticimicrobacter</taxon>
    </lineage>
</organism>
<dbReference type="Gene3D" id="3.30.450.40">
    <property type="match status" value="1"/>
</dbReference>
<dbReference type="InterPro" id="IPR029016">
    <property type="entry name" value="GAF-like_dom_sf"/>
</dbReference>
<dbReference type="GO" id="GO:0071111">
    <property type="term" value="F:cyclic-guanylate-specific phosphodiesterase activity"/>
    <property type="evidence" value="ECO:0007669"/>
    <property type="project" value="InterPro"/>
</dbReference>
<dbReference type="PANTHER" id="PTHR33121:SF71">
    <property type="entry name" value="OXYGEN SENSOR PROTEIN DOSP"/>
    <property type="match status" value="1"/>
</dbReference>
<dbReference type="Pfam" id="PF08448">
    <property type="entry name" value="PAS_4"/>
    <property type="match status" value="1"/>
</dbReference>
<dbReference type="InterPro" id="IPR013656">
    <property type="entry name" value="PAS_4"/>
</dbReference>
<evidence type="ECO:0000313" key="5">
    <source>
        <dbReference type="Proteomes" id="UP000245212"/>
    </source>
</evidence>
<sequence>MIPNVELGPNQRVVFTIPWQQVGEYCAMVFCLFRSQAPAMGSRHTPPLPLPAESEQHIRNILASTLTGSLCALLIIDGNGFIRHASAGMARLLGHAPDHLYAQSLDMLLSPDDLQTWHSQARHCLSTAAPVRIDLPLRNAQGRPLWCACQIMPCLPEHQDQACLAMMLTDIGMSKIHEQFNGKILAALVEDKPIYDIATLLCHEAMALQPDCVATIAKVDAQGRLRIVAAPGMPKHFYEETEGMQIGPMAGSSGTAAYLGQTVVSHDIATSPLWEHHRHLPLSLGLHASYSHPIKDGNGKVVGVFTQYYRLPQKNDAMQSKLTALCLQLCALLFEREASRDEIQRLVFYDDLTGLPNRQFLQAQSRQALAAASRASSKLAFMFIDIDGFKRINDSLGTAAGNTLLKSTAHRLKGQIVEPDIVCRLSADEFIAIVAFRDMRHVVDIAGNILDQLSQPVMIGNVPVHPSACIGISTYPEDGQDTEQLISRASMALDQAKTSGRNRWNFFDNAINEATQEHIALEAALHDALDSAQLRLYYQPQIDLRDGSLHGFEALTRWYHPKLGHVPPTLFIRIAENCGLIDRIGIWSITEACQQLQRWRSAGVHIPSISVNLSPNSLHDAALPTKIGQILWNENLSPQDLILEITENVLLDNHPDTLRTLDAIHRLGIRLALDDFGTGYSSLGYLRRLPVCAIKLDKSYVHGMDTDITLQALTRAILHIGDSMQLPVVAEGIETTSHLAQLAELGYHIGQGYLFSHPLPAHAVPSWIEINTPWIS</sequence>
<dbReference type="InterPro" id="IPR029787">
    <property type="entry name" value="Nucleotide_cyclase"/>
</dbReference>
<dbReference type="InterPro" id="IPR000014">
    <property type="entry name" value="PAS"/>
</dbReference>
<dbReference type="Pfam" id="PF13185">
    <property type="entry name" value="GAF_2"/>
    <property type="match status" value="1"/>
</dbReference>
<dbReference type="CDD" id="cd00130">
    <property type="entry name" value="PAS"/>
    <property type="match status" value="1"/>
</dbReference>
<dbReference type="InterPro" id="IPR050706">
    <property type="entry name" value="Cyclic-di-GMP_PDE-like"/>
</dbReference>
<dbReference type="SUPFAM" id="SSF55781">
    <property type="entry name" value="GAF domain-like"/>
    <property type="match status" value="1"/>
</dbReference>
<dbReference type="PROSITE" id="PS50883">
    <property type="entry name" value="EAL"/>
    <property type="match status" value="1"/>
</dbReference>
<dbReference type="NCBIfam" id="TIGR00254">
    <property type="entry name" value="GGDEF"/>
    <property type="match status" value="1"/>
</dbReference>
<proteinExistence type="predicted"/>
<dbReference type="PROSITE" id="PS50887">
    <property type="entry name" value="GGDEF"/>
    <property type="match status" value="1"/>
</dbReference>
<dbReference type="Pfam" id="PF00990">
    <property type="entry name" value="GGDEF"/>
    <property type="match status" value="1"/>
</dbReference>
<dbReference type="Gene3D" id="3.30.70.270">
    <property type="match status" value="1"/>
</dbReference>
<dbReference type="InterPro" id="IPR012226">
    <property type="entry name" value="Diguanyl_cyclase/Pdiesterase"/>
</dbReference>
<dbReference type="CDD" id="cd01948">
    <property type="entry name" value="EAL"/>
    <property type="match status" value="1"/>
</dbReference>
<dbReference type="SMART" id="SM00052">
    <property type="entry name" value="EAL"/>
    <property type="match status" value="1"/>
</dbReference>
<evidence type="ECO:0000259" key="3">
    <source>
        <dbReference type="PROSITE" id="PS50887"/>
    </source>
</evidence>
<evidence type="ECO:0000259" key="1">
    <source>
        <dbReference type="PROSITE" id="PS50112"/>
    </source>
</evidence>
<protein>
    <submittedName>
        <fullName evidence="4">Bifunctional diguanylate cyclase/phosphodiesterase</fullName>
    </submittedName>
</protein>
<dbReference type="CDD" id="cd01949">
    <property type="entry name" value="GGDEF"/>
    <property type="match status" value="1"/>
</dbReference>
<dbReference type="Gene3D" id="3.20.20.450">
    <property type="entry name" value="EAL domain"/>
    <property type="match status" value="1"/>
</dbReference>
<dbReference type="EMBL" id="QETA01000003">
    <property type="protein sequence ID" value="PWF23312.1"/>
    <property type="molecule type" value="Genomic_DNA"/>
</dbReference>
<dbReference type="SMART" id="SM00091">
    <property type="entry name" value="PAS"/>
    <property type="match status" value="1"/>
</dbReference>
<dbReference type="SUPFAM" id="SSF55785">
    <property type="entry name" value="PYP-like sensor domain (PAS domain)"/>
    <property type="match status" value="1"/>
</dbReference>
<dbReference type="InterPro" id="IPR035919">
    <property type="entry name" value="EAL_sf"/>
</dbReference>
<comment type="caution">
    <text evidence="4">The sequence shown here is derived from an EMBL/GenBank/DDBJ whole genome shotgun (WGS) entry which is preliminary data.</text>
</comment>
<keyword evidence="5" id="KW-1185">Reference proteome</keyword>
<reference evidence="5" key="1">
    <citation type="submission" date="2018-05" db="EMBL/GenBank/DDBJ databases">
        <authorList>
            <person name="Li Y."/>
        </authorList>
    </citation>
    <scope>NUCLEOTIDE SEQUENCE [LARGE SCALE GENOMIC DNA]</scope>
    <source>
        <strain evidence="5">3d-2-2</strain>
    </source>
</reference>
<dbReference type="InterPro" id="IPR035965">
    <property type="entry name" value="PAS-like_dom_sf"/>
</dbReference>
<dbReference type="SMART" id="SM00267">
    <property type="entry name" value="GGDEF"/>
    <property type="match status" value="1"/>
</dbReference>
<feature type="domain" description="GGDEF" evidence="3">
    <location>
        <begin position="377"/>
        <end position="509"/>
    </location>
</feature>
<dbReference type="PIRSF" id="PIRSF005925">
    <property type="entry name" value="Dos"/>
    <property type="match status" value="1"/>
</dbReference>
<accession>A0A2V1JXV4</accession>
<dbReference type="PROSITE" id="PS50112">
    <property type="entry name" value="PAS"/>
    <property type="match status" value="1"/>
</dbReference>
<dbReference type="Pfam" id="PF00563">
    <property type="entry name" value="EAL"/>
    <property type="match status" value="1"/>
</dbReference>
<dbReference type="Gene3D" id="3.30.450.20">
    <property type="entry name" value="PAS domain"/>
    <property type="match status" value="1"/>
</dbReference>
<evidence type="ECO:0000259" key="2">
    <source>
        <dbReference type="PROSITE" id="PS50883"/>
    </source>
</evidence>
<dbReference type="InterPro" id="IPR003018">
    <property type="entry name" value="GAF"/>
</dbReference>
<dbReference type="InterPro" id="IPR000160">
    <property type="entry name" value="GGDEF_dom"/>
</dbReference>
<evidence type="ECO:0000313" key="4">
    <source>
        <dbReference type="EMBL" id="PWF23312.1"/>
    </source>
</evidence>
<feature type="domain" description="PAS" evidence="1">
    <location>
        <begin position="54"/>
        <end position="128"/>
    </location>
</feature>
<dbReference type="AlphaFoldDB" id="A0A2V1JXV4"/>
<dbReference type="SUPFAM" id="SSF55073">
    <property type="entry name" value="Nucleotide cyclase"/>
    <property type="match status" value="1"/>
</dbReference>